<organism evidence="25 26">
    <name type="scientific">Caballeronia sordidicola</name>
    <name type="common">Burkholderia sordidicola</name>
    <dbReference type="NCBI Taxonomy" id="196367"/>
    <lineage>
        <taxon>Bacteria</taxon>
        <taxon>Pseudomonadati</taxon>
        <taxon>Pseudomonadota</taxon>
        <taxon>Betaproteobacteria</taxon>
        <taxon>Burkholderiales</taxon>
        <taxon>Burkholderiaceae</taxon>
        <taxon>Caballeronia</taxon>
    </lineage>
</organism>
<evidence type="ECO:0000256" key="19">
    <source>
        <dbReference type="PROSITE-ProRule" id="PRU00169"/>
    </source>
</evidence>
<dbReference type="SUPFAM" id="SSF53850">
    <property type="entry name" value="Periplasmic binding protein-like II"/>
    <property type="match status" value="2"/>
</dbReference>
<dbReference type="Gene3D" id="1.10.287.130">
    <property type="match status" value="1"/>
</dbReference>
<dbReference type="PRINTS" id="PR00344">
    <property type="entry name" value="BCTRLSENSOR"/>
</dbReference>
<proteinExistence type="predicted"/>
<feature type="chain" id="PRO_5012669100" description="Virulence sensor protein BvgS" evidence="21">
    <location>
        <begin position="35"/>
        <end position="1203"/>
    </location>
</feature>
<dbReference type="Pfam" id="PF02518">
    <property type="entry name" value="HATPase_c"/>
    <property type="match status" value="1"/>
</dbReference>
<dbReference type="CDD" id="cd17546">
    <property type="entry name" value="REC_hyHK_CKI1_RcsC-like"/>
    <property type="match status" value="1"/>
</dbReference>
<evidence type="ECO:0000256" key="7">
    <source>
        <dbReference type="ARBA" id="ARBA00022679"/>
    </source>
</evidence>
<dbReference type="Pfam" id="PF00512">
    <property type="entry name" value="HisKA"/>
    <property type="match status" value="1"/>
</dbReference>
<dbReference type="Gene3D" id="3.40.50.2300">
    <property type="match status" value="1"/>
</dbReference>
<gene>
    <name evidence="25" type="ORF">BSU04_42150</name>
</gene>
<keyword evidence="8" id="KW-0812">Transmembrane</keyword>
<comment type="subcellular location">
    <subcellularLocation>
        <location evidence="2">Cell inner membrane</location>
        <topology evidence="2">Multi-pass membrane protein</topology>
    </subcellularLocation>
</comment>
<dbReference type="SMART" id="SM00387">
    <property type="entry name" value="HATPase_c"/>
    <property type="match status" value="1"/>
</dbReference>
<dbReference type="GO" id="GO:0009927">
    <property type="term" value="F:histidine phosphotransfer kinase activity"/>
    <property type="evidence" value="ECO:0007669"/>
    <property type="project" value="TreeGrafter"/>
</dbReference>
<keyword evidence="6 19" id="KW-0597">Phosphoprotein</keyword>
<evidence type="ECO:0000256" key="15">
    <source>
        <dbReference type="ARBA" id="ARBA00023136"/>
    </source>
</evidence>
<evidence type="ECO:0000256" key="3">
    <source>
        <dbReference type="ARBA" id="ARBA00012438"/>
    </source>
</evidence>
<evidence type="ECO:0000256" key="11">
    <source>
        <dbReference type="ARBA" id="ARBA00022840"/>
    </source>
</evidence>
<evidence type="ECO:0000256" key="6">
    <source>
        <dbReference type="ARBA" id="ARBA00022553"/>
    </source>
</evidence>
<keyword evidence="4" id="KW-1003">Cell membrane</keyword>
<keyword evidence="11" id="KW-0547">Nucleotide-binding</keyword>
<evidence type="ECO:0000256" key="14">
    <source>
        <dbReference type="ARBA" id="ARBA00023026"/>
    </source>
</evidence>
<keyword evidence="15" id="KW-0472">Membrane</keyword>
<evidence type="ECO:0000256" key="18">
    <source>
        <dbReference type="PROSITE-ProRule" id="PRU00110"/>
    </source>
</evidence>
<evidence type="ECO:0000256" key="12">
    <source>
        <dbReference type="ARBA" id="ARBA00022989"/>
    </source>
</evidence>
<dbReference type="AlphaFoldDB" id="A0A226WNP1"/>
<evidence type="ECO:0000256" key="9">
    <source>
        <dbReference type="ARBA" id="ARBA00022729"/>
    </source>
</evidence>
<keyword evidence="7" id="KW-0808">Transferase</keyword>
<dbReference type="EC" id="2.7.13.3" evidence="3"/>
<sequence length="1203" mass="128505">MSLLRTHVALQSIKALHRAIVFTCVLALSIAANAAPPKPFIVGAVPGALPPMEMNDPDEPGLGIRGVSADFAQRVAIALQRPLEWRTFPDRSAMLDALRHHRIDAATSATGNDAGPALLYSRPYVATKQVFVERRVAGPRSGRIAYVEQQTSARRLHDAYPALRAVGYRDTLSALLAVSLGDADAFVGDLATAGYTIDHQDLMNLTISGFAPFDEAGYSFAFAADAAGDIQRQRVDAALAALPPRFLLEVRARCGAAAAVTFAEPLTLSDAQRAWITAHPVVNYSMYADAAPMTFRNSSGKPAGLAIDMLSAIGALTGLSFEGRLRGSTERVTNDVSDGRASLIAYGLSEGQIPPQFAPSKPYGEGVLVILTRAGAEPLRNAQALAGKRVALWRNHALMSMLRERVPSVRIIETSPINGQFDAVVNGHADATIIDMTFANYAVGNPYRGKLVIAGAFSDQPVQHGFLIARNQPMLLSIMNRAIEHMQPTEIDAIRRRWMLVEHPDSQWERRRPQVISGAVLGAALLALLICWAASLKAQIARRRAAEQAMRAAKEEAETANRAKSTFLATMSHEIRTPMNAVLGLLELELRSPGDRASTQRALGTAHQAAHDLLGMIDDILDMAKIEAGRLVLTSGALEFGEWVKSVVAIYELAARSKGVALVVRVRGRHRHEPAWVMADALRLRQVLGNLLSNAIKFTDAGQVTLEYAIGAVRKGHMHSPLGDNARSTHRELLLAVSDTGIGIAADQQALLFAPFAQARQERPGRFGGTGLGLTICRRLMTLMGGTIRLSSKPGQGSRFTVRVRLPTALPPLKTLTPAPTTELDTRDLPGLHVLVVDDHPANRMLLASQLDTLGCVIETANDGGAAFARWEGQRQEGAPFDLILTDCSMPTMSGEDLARAIRARERALTRTNAAPKLTPIIGVTANAQPEALTQALDAGMTLCVVKPLGLDALRRALLLAMHDGRGAKVATLSAALPVADRAGNPTPPLDSSSFFDRLSGAAPMHMSTASISSARSLAPDRAHADTYGPTQNFPVNRAVGRAVSAALSMSVSYPGQLNGVVDGPSDTASEAAQPVYRVDVEPGTAALPSTVQRFNEDQLNGYGDQAAALVDVLKSANRQDLEEAGRVFASADFHRLLELAHRMKGAALVIGATSFSDACLSLQHACAIAPGPGCDTAAIRAAYERFHDEAIALDTALEQYSA</sequence>
<evidence type="ECO:0000256" key="1">
    <source>
        <dbReference type="ARBA" id="ARBA00000085"/>
    </source>
</evidence>
<dbReference type="PANTHER" id="PTHR43047">
    <property type="entry name" value="TWO-COMPONENT HISTIDINE PROTEIN KINASE"/>
    <property type="match status" value="1"/>
</dbReference>
<keyword evidence="12" id="KW-1133">Transmembrane helix</keyword>
<dbReference type="Gene3D" id="1.20.120.160">
    <property type="entry name" value="HPT domain"/>
    <property type="match status" value="1"/>
</dbReference>
<dbReference type="SMART" id="SM00388">
    <property type="entry name" value="HisKA"/>
    <property type="match status" value="1"/>
</dbReference>
<evidence type="ECO:0000256" key="13">
    <source>
        <dbReference type="ARBA" id="ARBA00023012"/>
    </source>
</evidence>
<feature type="domain" description="Histidine kinase" evidence="22">
    <location>
        <begin position="570"/>
        <end position="808"/>
    </location>
</feature>
<dbReference type="InterPro" id="IPR004358">
    <property type="entry name" value="Sig_transdc_His_kin-like_C"/>
</dbReference>
<dbReference type="SMART" id="SM00062">
    <property type="entry name" value="PBPb"/>
    <property type="match status" value="2"/>
</dbReference>
<evidence type="ECO:0000256" key="16">
    <source>
        <dbReference type="ARBA" id="ARBA00058004"/>
    </source>
</evidence>
<dbReference type="SUPFAM" id="SSF47226">
    <property type="entry name" value="Histidine-containing phosphotransfer domain, HPT domain"/>
    <property type="match status" value="1"/>
</dbReference>
<keyword evidence="9 21" id="KW-0732">Signal</keyword>
<evidence type="ECO:0000256" key="4">
    <source>
        <dbReference type="ARBA" id="ARBA00022475"/>
    </source>
</evidence>
<dbReference type="PROSITE" id="PS50894">
    <property type="entry name" value="HPT"/>
    <property type="match status" value="1"/>
</dbReference>
<feature type="signal peptide" evidence="21">
    <location>
        <begin position="1"/>
        <end position="34"/>
    </location>
</feature>
<evidence type="ECO:0000256" key="5">
    <source>
        <dbReference type="ARBA" id="ARBA00022519"/>
    </source>
</evidence>
<dbReference type="FunFam" id="3.30.565.10:FF:000010">
    <property type="entry name" value="Sensor histidine kinase RcsC"/>
    <property type="match status" value="1"/>
</dbReference>
<dbReference type="CDD" id="cd00082">
    <property type="entry name" value="HisKA"/>
    <property type="match status" value="1"/>
</dbReference>
<feature type="modified residue" description="Phosphohistidine" evidence="18">
    <location>
        <position position="1142"/>
    </location>
</feature>
<dbReference type="PROSITE" id="PS50109">
    <property type="entry name" value="HIS_KIN"/>
    <property type="match status" value="1"/>
</dbReference>
<dbReference type="InterPro" id="IPR001638">
    <property type="entry name" value="Solute-binding_3/MltF_N"/>
</dbReference>
<dbReference type="InterPro" id="IPR003661">
    <property type="entry name" value="HisK_dim/P_dom"/>
</dbReference>
<evidence type="ECO:0000256" key="17">
    <source>
        <dbReference type="ARBA" id="ARBA00070152"/>
    </source>
</evidence>
<feature type="modified residue" description="4-aspartylphosphate" evidence="19">
    <location>
        <position position="887"/>
    </location>
</feature>
<dbReference type="InterPro" id="IPR036641">
    <property type="entry name" value="HPT_dom_sf"/>
</dbReference>
<dbReference type="EMBL" id="MTHB01000278">
    <property type="protein sequence ID" value="OXC72228.1"/>
    <property type="molecule type" value="Genomic_DNA"/>
</dbReference>
<dbReference type="Gene3D" id="3.40.190.10">
    <property type="entry name" value="Periplasmic binding protein-like II"/>
    <property type="match status" value="4"/>
</dbReference>
<keyword evidence="13" id="KW-0902">Two-component regulatory system</keyword>
<dbReference type="Pfam" id="PF01627">
    <property type="entry name" value="Hpt"/>
    <property type="match status" value="1"/>
</dbReference>
<evidence type="ECO:0000313" key="25">
    <source>
        <dbReference type="EMBL" id="OXC72228.1"/>
    </source>
</evidence>
<feature type="domain" description="HPt" evidence="24">
    <location>
        <begin position="1103"/>
        <end position="1201"/>
    </location>
</feature>
<keyword evidence="14" id="KW-0843">Virulence</keyword>
<dbReference type="InterPro" id="IPR008207">
    <property type="entry name" value="Sig_transdc_His_kin_Hpt_dom"/>
</dbReference>
<dbReference type="GO" id="GO:0005886">
    <property type="term" value="C:plasma membrane"/>
    <property type="evidence" value="ECO:0007669"/>
    <property type="project" value="UniProtKB-SubCell"/>
</dbReference>
<keyword evidence="11" id="KW-0067">ATP-binding</keyword>
<feature type="domain" description="Response regulatory" evidence="23">
    <location>
        <begin position="833"/>
        <end position="962"/>
    </location>
</feature>
<dbReference type="Gene3D" id="3.30.565.10">
    <property type="entry name" value="Histidine kinase-like ATPase, C-terminal domain"/>
    <property type="match status" value="1"/>
</dbReference>
<comment type="catalytic activity">
    <reaction evidence="1">
        <text>ATP + protein L-histidine = ADP + protein N-phospho-L-histidine.</text>
        <dbReference type="EC" id="2.7.13.3"/>
    </reaction>
</comment>
<keyword evidence="5" id="KW-0997">Cell inner membrane</keyword>
<dbReference type="Pfam" id="PF00072">
    <property type="entry name" value="Response_reg"/>
    <property type="match status" value="1"/>
</dbReference>
<feature type="coiled-coil region" evidence="20">
    <location>
        <begin position="536"/>
        <end position="563"/>
    </location>
</feature>
<keyword evidence="20" id="KW-0175">Coiled coil</keyword>
<dbReference type="SMART" id="SM00448">
    <property type="entry name" value="REC"/>
    <property type="match status" value="1"/>
</dbReference>
<dbReference type="GO" id="GO:0000155">
    <property type="term" value="F:phosphorelay sensor kinase activity"/>
    <property type="evidence" value="ECO:0007669"/>
    <property type="project" value="InterPro"/>
</dbReference>
<evidence type="ECO:0000256" key="2">
    <source>
        <dbReference type="ARBA" id="ARBA00004429"/>
    </source>
</evidence>
<dbReference type="InterPro" id="IPR036890">
    <property type="entry name" value="HATPase_C_sf"/>
</dbReference>
<dbReference type="InterPro" id="IPR003594">
    <property type="entry name" value="HATPase_dom"/>
</dbReference>
<dbReference type="Proteomes" id="UP000214720">
    <property type="component" value="Unassembled WGS sequence"/>
</dbReference>
<dbReference type="RefSeq" id="WP_089165778.1">
    <property type="nucleotide sequence ID" value="NZ_MTHB01000278.1"/>
</dbReference>
<evidence type="ECO:0000259" key="24">
    <source>
        <dbReference type="PROSITE" id="PS50894"/>
    </source>
</evidence>
<dbReference type="PANTHER" id="PTHR43047:SF72">
    <property type="entry name" value="OSMOSENSING HISTIDINE PROTEIN KINASE SLN1"/>
    <property type="match status" value="1"/>
</dbReference>
<comment type="function">
    <text evidence="16">Member of the two-component regulatory system BvgS/BvgA. Phosphorylates BvgA via a four-step phosphorelay in response to environmental signals.</text>
</comment>
<dbReference type="CDD" id="cd16922">
    <property type="entry name" value="HATPase_EvgS-ArcB-TorS-like"/>
    <property type="match status" value="1"/>
</dbReference>
<dbReference type="SUPFAM" id="SSF55874">
    <property type="entry name" value="ATPase domain of HSP90 chaperone/DNA topoisomerase II/histidine kinase"/>
    <property type="match status" value="1"/>
</dbReference>
<dbReference type="SUPFAM" id="SSF52172">
    <property type="entry name" value="CheY-like"/>
    <property type="match status" value="1"/>
</dbReference>
<name>A0A226WNP1_CABSO</name>
<evidence type="ECO:0000256" key="21">
    <source>
        <dbReference type="SAM" id="SignalP"/>
    </source>
</evidence>
<dbReference type="Pfam" id="PF00497">
    <property type="entry name" value="SBP_bac_3"/>
    <property type="match status" value="1"/>
</dbReference>
<evidence type="ECO:0000256" key="10">
    <source>
        <dbReference type="ARBA" id="ARBA00022777"/>
    </source>
</evidence>
<dbReference type="InterPro" id="IPR001789">
    <property type="entry name" value="Sig_transdc_resp-reg_receiver"/>
</dbReference>
<dbReference type="InterPro" id="IPR036097">
    <property type="entry name" value="HisK_dim/P_sf"/>
</dbReference>
<evidence type="ECO:0000259" key="23">
    <source>
        <dbReference type="PROSITE" id="PS50110"/>
    </source>
</evidence>
<evidence type="ECO:0000259" key="22">
    <source>
        <dbReference type="PROSITE" id="PS50109"/>
    </source>
</evidence>
<dbReference type="InterPro" id="IPR005467">
    <property type="entry name" value="His_kinase_dom"/>
</dbReference>
<dbReference type="OrthoDB" id="9796305at2"/>
<protein>
    <recommendedName>
        <fullName evidence="17">Virulence sensor protein BvgS</fullName>
        <ecNumber evidence="3">2.7.13.3</ecNumber>
    </recommendedName>
</protein>
<reference evidence="26" key="1">
    <citation type="submission" date="2017-01" db="EMBL/GenBank/DDBJ databases">
        <title>Genome Analysis of Deinococcus marmoris KOPRI26562.</title>
        <authorList>
            <person name="Kim J.H."/>
            <person name="Oh H.-M."/>
        </authorList>
    </citation>
    <scope>NUCLEOTIDE SEQUENCE [LARGE SCALE GENOMIC DNA]</scope>
    <source>
        <strain evidence="26">PAMC 26633</strain>
    </source>
</reference>
<dbReference type="InterPro" id="IPR011006">
    <property type="entry name" value="CheY-like_superfamily"/>
</dbReference>
<evidence type="ECO:0000256" key="20">
    <source>
        <dbReference type="SAM" id="Coils"/>
    </source>
</evidence>
<evidence type="ECO:0000313" key="26">
    <source>
        <dbReference type="Proteomes" id="UP000214720"/>
    </source>
</evidence>
<dbReference type="SUPFAM" id="SSF47384">
    <property type="entry name" value="Homodimeric domain of signal transducing histidine kinase"/>
    <property type="match status" value="1"/>
</dbReference>
<comment type="caution">
    <text evidence="25">The sequence shown here is derived from an EMBL/GenBank/DDBJ whole genome shotgun (WGS) entry which is preliminary data.</text>
</comment>
<dbReference type="PROSITE" id="PS50110">
    <property type="entry name" value="RESPONSE_REGULATORY"/>
    <property type="match status" value="1"/>
</dbReference>
<keyword evidence="10" id="KW-0418">Kinase</keyword>
<evidence type="ECO:0000256" key="8">
    <source>
        <dbReference type="ARBA" id="ARBA00022692"/>
    </source>
</evidence>
<accession>A0A226WNP1</accession>